<evidence type="ECO:0000256" key="5">
    <source>
        <dbReference type="ARBA" id="ARBA00023242"/>
    </source>
</evidence>
<feature type="coiled-coil region" evidence="7">
    <location>
        <begin position="400"/>
        <end position="632"/>
    </location>
</feature>
<keyword evidence="9" id="KW-1185">Reference proteome</keyword>
<organism evidence="8 9">
    <name type="scientific">Megalurothrips usitatus</name>
    <name type="common">bean blossom thrips</name>
    <dbReference type="NCBI Taxonomy" id="439358"/>
    <lineage>
        <taxon>Eukaryota</taxon>
        <taxon>Metazoa</taxon>
        <taxon>Ecdysozoa</taxon>
        <taxon>Arthropoda</taxon>
        <taxon>Hexapoda</taxon>
        <taxon>Insecta</taxon>
        <taxon>Pterygota</taxon>
        <taxon>Neoptera</taxon>
        <taxon>Paraneoptera</taxon>
        <taxon>Thysanoptera</taxon>
        <taxon>Terebrantia</taxon>
        <taxon>Thripoidea</taxon>
        <taxon>Thripidae</taxon>
        <taxon>Megalurothrips</taxon>
    </lineage>
</organism>
<dbReference type="Proteomes" id="UP001075354">
    <property type="component" value="Chromosome 11"/>
</dbReference>
<dbReference type="PANTHER" id="PTHR23168">
    <property type="entry name" value="MITOTIC SPINDLE ASSEMBLY CHECKPOINT PROTEIN MAD1 MITOTIC ARREST DEFICIENT-LIKE PROTEIN 1"/>
    <property type="match status" value="1"/>
</dbReference>
<comment type="similarity">
    <text evidence="2">Belongs to the MAD1 family.</text>
</comment>
<evidence type="ECO:0000256" key="4">
    <source>
        <dbReference type="ARBA" id="ARBA00022776"/>
    </source>
</evidence>
<dbReference type="SUPFAM" id="SSF75704">
    <property type="entry name" value="Mitotic arrest deficient-like 1, Mad1"/>
    <property type="match status" value="1"/>
</dbReference>
<dbReference type="Gene3D" id="6.10.250.90">
    <property type="match status" value="1"/>
</dbReference>
<comment type="subcellular location">
    <subcellularLocation>
        <location evidence="1">Nucleus</location>
    </subcellularLocation>
</comment>
<reference evidence="8" key="1">
    <citation type="submission" date="2022-12" db="EMBL/GenBank/DDBJ databases">
        <title>Chromosome-level genome assembly of the bean flower thrips Megalurothrips usitatus.</title>
        <authorList>
            <person name="Ma L."/>
            <person name="Liu Q."/>
            <person name="Li H."/>
            <person name="Cai W."/>
        </authorList>
    </citation>
    <scope>NUCLEOTIDE SEQUENCE</scope>
    <source>
        <strain evidence="8">Cailab_2022a</strain>
    </source>
</reference>
<keyword evidence="3" id="KW-0132">Cell division</keyword>
<dbReference type="GO" id="GO:0051315">
    <property type="term" value="P:attachment of mitotic spindle microtubules to kinetochore"/>
    <property type="evidence" value="ECO:0007669"/>
    <property type="project" value="TreeGrafter"/>
</dbReference>
<keyword evidence="6" id="KW-0131">Cell cycle</keyword>
<comment type="caution">
    <text evidence="8">The sequence shown here is derived from an EMBL/GenBank/DDBJ whole genome shotgun (WGS) entry which is preliminary data.</text>
</comment>
<dbReference type="GO" id="GO:0000776">
    <property type="term" value="C:kinetochore"/>
    <property type="evidence" value="ECO:0007669"/>
    <property type="project" value="TreeGrafter"/>
</dbReference>
<name>A0AAV7X9T9_9NEOP</name>
<dbReference type="InterPro" id="IPR008672">
    <property type="entry name" value="Mad1"/>
</dbReference>
<keyword evidence="4" id="KW-0498">Mitosis</keyword>
<dbReference type="GO" id="GO:0051301">
    <property type="term" value="P:cell division"/>
    <property type="evidence" value="ECO:0007669"/>
    <property type="project" value="UniProtKB-KW"/>
</dbReference>
<evidence type="ECO:0000313" key="9">
    <source>
        <dbReference type="Proteomes" id="UP001075354"/>
    </source>
</evidence>
<keyword evidence="7" id="KW-0175">Coiled coil</keyword>
<evidence type="ECO:0000256" key="3">
    <source>
        <dbReference type="ARBA" id="ARBA00022618"/>
    </source>
</evidence>
<proteinExistence type="inferred from homology"/>
<accession>A0AAV7X9T9</accession>
<feature type="coiled-coil region" evidence="7">
    <location>
        <begin position="128"/>
        <end position="317"/>
    </location>
</feature>
<evidence type="ECO:0000256" key="6">
    <source>
        <dbReference type="ARBA" id="ARBA00023306"/>
    </source>
</evidence>
<dbReference type="AlphaFoldDB" id="A0AAV7X9T9"/>
<dbReference type="EMBL" id="JAPTSV010000011">
    <property type="protein sequence ID" value="KAJ1522771.1"/>
    <property type="molecule type" value="Genomic_DNA"/>
</dbReference>
<evidence type="ECO:0000313" key="8">
    <source>
        <dbReference type="EMBL" id="KAJ1522771.1"/>
    </source>
</evidence>
<keyword evidence="5" id="KW-0539">Nucleus</keyword>
<evidence type="ECO:0000256" key="7">
    <source>
        <dbReference type="SAM" id="Coils"/>
    </source>
</evidence>
<dbReference type="GO" id="GO:0007094">
    <property type="term" value="P:mitotic spindle assembly checkpoint signaling"/>
    <property type="evidence" value="ECO:0007669"/>
    <property type="project" value="InterPro"/>
</dbReference>
<dbReference type="PANTHER" id="PTHR23168:SF0">
    <property type="entry name" value="MITOTIC SPINDLE ASSEMBLY CHECKPOINT PROTEIN MAD1"/>
    <property type="match status" value="1"/>
</dbReference>
<dbReference type="Gene3D" id="3.30.457.60">
    <property type="match status" value="1"/>
</dbReference>
<evidence type="ECO:0008006" key="10">
    <source>
        <dbReference type="Google" id="ProtNLM"/>
    </source>
</evidence>
<evidence type="ECO:0000256" key="1">
    <source>
        <dbReference type="ARBA" id="ARBA00004123"/>
    </source>
</evidence>
<dbReference type="GO" id="GO:0005635">
    <property type="term" value="C:nuclear envelope"/>
    <property type="evidence" value="ECO:0007669"/>
    <property type="project" value="TreeGrafter"/>
</dbReference>
<evidence type="ECO:0000256" key="2">
    <source>
        <dbReference type="ARBA" id="ARBA00008029"/>
    </source>
</evidence>
<gene>
    <name evidence="8" type="ORF">ONE63_001927</name>
</gene>
<protein>
    <recommendedName>
        <fullName evidence="10">Mitotic spindle assembly checkpoint protein MAD1</fullName>
    </recommendedName>
</protein>
<dbReference type="Pfam" id="PF05557">
    <property type="entry name" value="MAD"/>
    <property type="match status" value="1"/>
</dbReference>
<sequence length="745" mass="85404">MPGNELEEILSNLKRKPSPNRLVVEGGDRANVVGTKLVFDSESLNEERNENAKRKKWSLDGSLSSPNVSGLDTSVTDSSWEKRRLQMELIEAKTKISSLETRVSQLHTLRRELEVVFEAEKNSLLHQQGQDQRMIQSLENRIAQLRRRESDFRDNNVHRIKSLEDENLRLEQLTLALRKEKSQLDDNILELKRSLRSAENLNADYEAEIDKLKLILHANESEKQHTSASNDSSSVAIHNERLACDLKEAQIAIRDLQRQLEDNKEAAAIAKAQQQKLMKVPEMERELVNLRNDVIKLRDAVHNKLLLEEEVADLRQKCASNDDRIQSIVQVEVEAQKQLLENKLEDWRVLVRDFCSTASDDDICPGLLRKHLQGLQQSELLLSSEVGGLQAKFKTCLNQLSKSEAEVSRLTQEVSRLKATQEQQGNLIRRWQKKLALVTGERNSYREQLDSYEKELTVSVSSQRISAQPRIQELEKSLEGYRELVENLESDLTTALGQGGSAGLLEKLRVVSAERDTLNEEKSSLQKRIDELQMQMEHQVLKGDFNPLSTRVLHLRMNPVAHAEEEREREMELLKTEVAKLRERVKVLQEGERDDITCKVDKRLVTSNSQEVQELRDQIKSADLMRQRLKEAFKKTSSEFRDCIYNLFGFKVDRLQNKGGLFRLTSMYAESPSDYLLFKMEEDSTFTLLETDFSESLGDLIDTHLRQQGSLPVFHAALTMDLFSRQSMIAPSASADEDEPIVVLD</sequence>
<dbReference type="Gene3D" id="1.20.5.170">
    <property type="match status" value="1"/>
</dbReference>
<dbReference type="GO" id="GO:0072686">
    <property type="term" value="C:mitotic spindle"/>
    <property type="evidence" value="ECO:0007669"/>
    <property type="project" value="TreeGrafter"/>
</dbReference>